<proteinExistence type="inferred from homology"/>
<dbReference type="Gene3D" id="3.40.50.1980">
    <property type="entry name" value="Nitrogenase molybdenum iron protein domain"/>
    <property type="match status" value="2"/>
</dbReference>
<evidence type="ECO:0000256" key="7">
    <source>
        <dbReference type="SAM" id="SignalP"/>
    </source>
</evidence>
<evidence type="ECO:0000256" key="1">
    <source>
        <dbReference type="ARBA" id="ARBA00011028"/>
    </source>
</evidence>
<reference evidence="8 9" key="1">
    <citation type="submission" date="2020-02" db="EMBL/GenBank/DDBJ databases">
        <title>Rhodobacter translucens sp. nov., a novel bacterium isolated from activated sludge.</title>
        <authorList>
            <person name="Liu J."/>
        </authorList>
    </citation>
    <scope>NUCLEOTIDE SEQUENCE [LARGE SCALE GENOMIC DNA]</scope>
    <source>
        <strain evidence="8 9">HX-7-19</strain>
    </source>
</reference>
<organism evidence="8 9">
    <name type="scientific">Paragemmobacter kunshanensis</name>
    <dbReference type="NCBI Taxonomy" id="2583234"/>
    <lineage>
        <taxon>Bacteria</taxon>
        <taxon>Pseudomonadati</taxon>
        <taxon>Pseudomonadota</taxon>
        <taxon>Alphaproteobacteria</taxon>
        <taxon>Rhodobacterales</taxon>
        <taxon>Paracoccaceae</taxon>
        <taxon>Paragemmobacter</taxon>
    </lineage>
</organism>
<dbReference type="InterPro" id="IPR006127">
    <property type="entry name" value="ZnuA-like"/>
</dbReference>
<feature type="region of interest" description="Disordered" evidence="6">
    <location>
        <begin position="111"/>
        <end position="165"/>
    </location>
</feature>
<sequence>MRYIISPAVASLAIGLPALAEVPRVITDIHPVHALVAQVMGDLGSPDLLLDRGASAHDFQLRPSQAANLADADLVVWIGPELTPWLDRALDGLGEGSARLELLDAPGTLTRSYSEDGAHGAEGTHDHAAHEAEADHDHDHAGHDHDAEEAGHDHGHSHDGTDPHAWLDPANAQVWLSAIAAELSRLDAENAATYAANADAAIARIAQLDKDIAAILAPAQGKPLVVYHDAYGYFAAHYGLSVFGSVALGDATSPGAARLADLRAGVEGQTRLCLFPEAQHDPALVLQLAEGTDATVGGALDPNGSLQDPGPDAFDGMMRSLATTIADCASGG</sequence>
<dbReference type="Proteomes" id="UP000474758">
    <property type="component" value="Unassembled WGS sequence"/>
</dbReference>
<keyword evidence="5" id="KW-0406">Ion transport</keyword>
<dbReference type="RefSeq" id="WP_165048433.1">
    <property type="nucleotide sequence ID" value="NZ_JAALFE010000005.1"/>
</dbReference>
<dbReference type="AlphaFoldDB" id="A0A6M1TR30"/>
<evidence type="ECO:0000256" key="2">
    <source>
        <dbReference type="ARBA" id="ARBA00015915"/>
    </source>
</evidence>
<dbReference type="InterPro" id="IPR050492">
    <property type="entry name" value="Bact_metal-bind_prot9"/>
</dbReference>
<evidence type="ECO:0000313" key="9">
    <source>
        <dbReference type="Proteomes" id="UP000474758"/>
    </source>
</evidence>
<keyword evidence="9" id="KW-1185">Reference proteome</keyword>
<dbReference type="GO" id="GO:0046872">
    <property type="term" value="F:metal ion binding"/>
    <property type="evidence" value="ECO:0007669"/>
    <property type="project" value="InterPro"/>
</dbReference>
<evidence type="ECO:0000256" key="5">
    <source>
        <dbReference type="ARBA" id="ARBA00022906"/>
    </source>
</evidence>
<evidence type="ECO:0000256" key="3">
    <source>
        <dbReference type="ARBA" id="ARBA00022448"/>
    </source>
</evidence>
<gene>
    <name evidence="8" type="ORF">G5V65_07240</name>
</gene>
<evidence type="ECO:0000256" key="4">
    <source>
        <dbReference type="ARBA" id="ARBA00022729"/>
    </source>
</evidence>
<dbReference type="PANTHER" id="PTHR42953">
    <property type="entry name" value="HIGH-AFFINITY ZINC UPTAKE SYSTEM PROTEIN ZNUA-RELATED"/>
    <property type="match status" value="1"/>
</dbReference>
<feature type="compositionally biased region" description="Basic and acidic residues" evidence="6">
    <location>
        <begin position="113"/>
        <end position="162"/>
    </location>
</feature>
<dbReference type="Pfam" id="PF01297">
    <property type="entry name" value="ZnuA"/>
    <property type="match status" value="1"/>
</dbReference>
<dbReference type="SUPFAM" id="SSF53807">
    <property type="entry name" value="Helical backbone' metal receptor"/>
    <property type="match status" value="1"/>
</dbReference>
<keyword evidence="5" id="KW-0864">Zinc transport</keyword>
<evidence type="ECO:0000256" key="6">
    <source>
        <dbReference type="SAM" id="MobiDB-lite"/>
    </source>
</evidence>
<evidence type="ECO:0000313" key="8">
    <source>
        <dbReference type="EMBL" id="NGQ90688.1"/>
    </source>
</evidence>
<keyword evidence="5" id="KW-0862">Zinc</keyword>
<dbReference type="GO" id="GO:0006829">
    <property type="term" value="P:zinc ion transport"/>
    <property type="evidence" value="ECO:0007669"/>
    <property type="project" value="UniProtKB-KW"/>
</dbReference>
<comment type="caution">
    <text evidence="8">The sequence shown here is derived from an EMBL/GenBank/DDBJ whole genome shotgun (WGS) entry which is preliminary data.</text>
</comment>
<accession>A0A6M1TR30</accession>
<keyword evidence="3" id="KW-0813">Transport</keyword>
<keyword evidence="4 7" id="KW-0732">Signal</keyword>
<dbReference type="EMBL" id="JAALFE010000005">
    <property type="protein sequence ID" value="NGQ90688.1"/>
    <property type="molecule type" value="Genomic_DNA"/>
</dbReference>
<comment type="similarity">
    <text evidence="1">Belongs to the bacterial solute-binding protein 9 family.</text>
</comment>
<feature type="chain" id="PRO_5026983617" description="High-affinity zinc uptake system protein ZnuA" evidence="7">
    <location>
        <begin position="21"/>
        <end position="332"/>
    </location>
</feature>
<dbReference type="PANTHER" id="PTHR42953:SF3">
    <property type="entry name" value="HIGH-AFFINITY ZINC UPTAKE SYSTEM PROTEIN ZNUA"/>
    <property type="match status" value="1"/>
</dbReference>
<name>A0A6M1TR30_9RHOB</name>
<feature type="signal peptide" evidence="7">
    <location>
        <begin position="1"/>
        <end position="20"/>
    </location>
</feature>
<protein>
    <recommendedName>
        <fullName evidence="2">High-affinity zinc uptake system protein ZnuA</fullName>
    </recommendedName>
</protein>